<reference evidence="3" key="3">
    <citation type="journal article" date="2021" name="Int. J. Parasitol.">
        <title>Comparative analysis of gene expression between Babesia bovis blood stages and kinetes allowed by improved genome annotation.</title>
        <authorList>
            <person name="Ueti M.W."/>
            <person name="Johnson W.C."/>
            <person name="Kappmeyer L.S."/>
            <person name="Herndon D.R."/>
            <person name="Mousel M.R."/>
            <person name="Reif K.E."/>
            <person name="Taus N.S."/>
            <person name="Ifeonu O.O."/>
            <person name="Silva J.C."/>
            <person name="Suarez C.E."/>
            <person name="Brayton K.A."/>
        </authorList>
    </citation>
    <scope>NUCLEOTIDE SEQUENCE [LARGE SCALE GENOMIC DNA]</scope>
</reference>
<reference evidence="2 3" key="1">
    <citation type="journal article" date="2007" name="PLoS Pathog.">
        <title>Genome sequence of Babesia bovis and comparative analysis of apicomplexan hemoprotozoa.</title>
        <authorList>
            <person name="Brayton K.A."/>
            <person name="Lau A.O.T."/>
            <person name="Herndon D.R."/>
            <person name="Hannick L."/>
            <person name="Kappmeyer L.S."/>
            <person name="Berens S.J."/>
            <person name="Bidwell S.L."/>
            <person name="Brown W.C."/>
            <person name="Crabtree J."/>
            <person name="Fadrosh D."/>
            <person name="Feldblum T."/>
            <person name="Forberger H.A."/>
            <person name="Haas B.J."/>
            <person name="Howell J.M."/>
            <person name="Khouri H."/>
            <person name="Koo H."/>
            <person name="Mann D.J."/>
            <person name="Norimine J."/>
            <person name="Paulsen I.T."/>
            <person name="Radune D."/>
            <person name="Ren Q."/>
            <person name="Smith R.K. Jr."/>
            <person name="Suarez C.E."/>
            <person name="White O."/>
            <person name="Wortman J.R."/>
            <person name="Knowles D.P. Jr."/>
            <person name="McElwain T.F."/>
            <person name="Nene V.M."/>
        </authorList>
    </citation>
    <scope>NUCLEOTIDE SEQUENCE [LARGE SCALE GENOMIC DNA]</scope>
    <source>
        <strain evidence="2">T2Bo</strain>
    </source>
</reference>
<keyword evidence="1" id="KW-0175">Coiled coil</keyword>
<evidence type="ECO:0000256" key="1">
    <source>
        <dbReference type="SAM" id="Coils"/>
    </source>
</evidence>
<keyword evidence="3" id="KW-1185">Reference proteome</keyword>
<protein>
    <submittedName>
        <fullName evidence="2">Uncharacterized protein</fullName>
    </submittedName>
</protein>
<sequence length="329" mass="37685">MERSDSTDSSSLLYKVMVNRKIVDKVQMNMNSNAANDQHTVGAATCVNEASYECNYDEDMDKLIRENKALEQKYQETFEALDKVRQSALEASERALSREFRIAYLEKALHGCEVSLSEAKDLLNQKDKDMSRMKKDVQKELGVLQSQIERLNNLIGEKDSKILELVNELSRSRNEINELTKRKSDLLKQLKDICEKLNTVVWETNQREKMLNNLESELKKRETERQAAFLSEVTRSKRLLVSIKVKENTLNKVIANKNNKIVELEQQIRHLTEKITKINGVFNDINFNTDMAYQSCANAAICAEPGNVECSLTSPCNMELIQGQARVLL</sequence>
<organism evidence="2 3">
    <name type="scientific">Babesia bovis</name>
    <dbReference type="NCBI Taxonomy" id="5865"/>
    <lineage>
        <taxon>Eukaryota</taxon>
        <taxon>Sar</taxon>
        <taxon>Alveolata</taxon>
        <taxon>Apicomplexa</taxon>
        <taxon>Aconoidasida</taxon>
        <taxon>Piroplasmida</taxon>
        <taxon>Babesiidae</taxon>
        <taxon>Babesia</taxon>
    </lineage>
</organism>
<dbReference type="AlphaFoldDB" id="A7AU80"/>
<proteinExistence type="predicted"/>
<dbReference type="GeneID" id="5478292"/>
<dbReference type="Proteomes" id="UP000002173">
    <property type="component" value="Unassembled WGS sequence"/>
</dbReference>
<feature type="coiled-coil region" evidence="1">
    <location>
        <begin position="60"/>
        <end position="87"/>
    </location>
</feature>
<dbReference type="InParanoid" id="A7AU80"/>
<dbReference type="KEGG" id="bbo:BBOV_II005400"/>
<dbReference type="RefSeq" id="XP_001610059.1">
    <property type="nucleotide sequence ID" value="XM_001610009.1"/>
</dbReference>
<reference evidence="3" key="2">
    <citation type="journal article" date="2020" name="Data Brief">
        <title>Transcriptome dataset of Babesia bovis life stages within vertebrate and invertebrate hosts.</title>
        <authorList>
            <person name="Ueti M.W."/>
            <person name="Johnson W.C."/>
            <person name="Kappmeyer L.S."/>
            <person name="Herndon D.R."/>
            <person name="Mousel M.R."/>
            <person name="Reif K.E."/>
            <person name="Taus N.S."/>
            <person name="Ifeonu O.O."/>
            <person name="Silva J.C."/>
            <person name="Suarez C.E."/>
            <person name="Brayton K.A."/>
        </authorList>
    </citation>
    <scope>NUCLEOTIDE SEQUENCE [LARGE SCALE GENOMIC DNA]</scope>
</reference>
<dbReference type="OMA" id="NDKIQCT"/>
<gene>
    <name evidence="2" type="ORF">BBOV_II005400</name>
</gene>
<feature type="coiled-coil region" evidence="1">
    <location>
        <begin position="116"/>
        <end position="281"/>
    </location>
</feature>
<evidence type="ECO:0000313" key="3">
    <source>
        <dbReference type="Proteomes" id="UP000002173"/>
    </source>
</evidence>
<dbReference type="EMBL" id="AAXT01000003">
    <property type="protein sequence ID" value="EDO06491.1"/>
    <property type="molecule type" value="Genomic_DNA"/>
</dbReference>
<dbReference type="eggNOG" id="ENOG502SR9K">
    <property type="taxonomic scope" value="Eukaryota"/>
</dbReference>
<accession>A7AU80</accession>
<dbReference type="VEuPathDB" id="PiroplasmaDB:BBOV_II005400"/>
<evidence type="ECO:0000313" key="2">
    <source>
        <dbReference type="EMBL" id="EDO06491.1"/>
    </source>
</evidence>
<comment type="caution">
    <text evidence="2">The sequence shown here is derived from an EMBL/GenBank/DDBJ whole genome shotgun (WGS) entry which is preliminary data.</text>
</comment>
<dbReference type="Gene3D" id="1.10.287.1490">
    <property type="match status" value="1"/>
</dbReference>
<name>A7AU80_BABBO</name>